<feature type="compositionally biased region" description="Polar residues" evidence="1">
    <location>
        <begin position="400"/>
        <end position="413"/>
    </location>
</feature>
<evidence type="ECO:0000313" key="3">
    <source>
        <dbReference type="Proteomes" id="UP000237144"/>
    </source>
</evidence>
<feature type="compositionally biased region" description="Low complexity" evidence="1">
    <location>
        <begin position="161"/>
        <end position="175"/>
    </location>
</feature>
<name>A0A2S5B1E9_9BASI</name>
<comment type="caution">
    <text evidence="2">The sequence shown here is derived from an EMBL/GenBank/DDBJ whole genome shotgun (WGS) entry which is preliminary data.</text>
</comment>
<keyword evidence="3" id="KW-1185">Reference proteome</keyword>
<feature type="region of interest" description="Disordered" evidence="1">
    <location>
        <begin position="109"/>
        <end position="305"/>
    </location>
</feature>
<dbReference type="Proteomes" id="UP000237144">
    <property type="component" value="Unassembled WGS sequence"/>
</dbReference>
<accession>A0A2S5B1E9</accession>
<feature type="compositionally biased region" description="Basic and acidic residues" evidence="1">
    <location>
        <begin position="200"/>
        <end position="223"/>
    </location>
</feature>
<feature type="compositionally biased region" description="Basic and acidic residues" evidence="1">
    <location>
        <begin position="419"/>
        <end position="440"/>
    </location>
</feature>
<feature type="compositionally biased region" description="Low complexity" evidence="1">
    <location>
        <begin position="287"/>
        <end position="302"/>
    </location>
</feature>
<evidence type="ECO:0000313" key="2">
    <source>
        <dbReference type="EMBL" id="POY70586.1"/>
    </source>
</evidence>
<feature type="compositionally biased region" description="Basic and acidic residues" evidence="1">
    <location>
        <begin position="137"/>
        <end position="147"/>
    </location>
</feature>
<proteinExistence type="predicted"/>
<protein>
    <submittedName>
        <fullName evidence="2">Uncharacterized protein</fullName>
    </submittedName>
</protein>
<feature type="region of interest" description="Disordered" evidence="1">
    <location>
        <begin position="70"/>
        <end position="95"/>
    </location>
</feature>
<feature type="region of interest" description="Disordered" evidence="1">
    <location>
        <begin position="347"/>
        <end position="504"/>
    </location>
</feature>
<feature type="region of interest" description="Disordered" evidence="1">
    <location>
        <begin position="521"/>
        <end position="663"/>
    </location>
</feature>
<feature type="compositionally biased region" description="Polar residues" evidence="1">
    <location>
        <begin position="352"/>
        <end position="363"/>
    </location>
</feature>
<organism evidence="2 3">
    <name type="scientific">Rhodotorula taiwanensis</name>
    <dbReference type="NCBI Taxonomy" id="741276"/>
    <lineage>
        <taxon>Eukaryota</taxon>
        <taxon>Fungi</taxon>
        <taxon>Dikarya</taxon>
        <taxon>Basidiomycota</taxon>
        <taxon>Pucciniomycotina</taxon>
        <taxon>Microbotryomycetes</taxon>
        <taxon>Sporidiobolales</taxon>
        <taxon>Sporidiobolaceae</taxon>
        <taxon>Rhodotorula</taxon>
    </lineage>
</organism>
<dbReference type="AlphaFoldDB" id="A0A2S5B1E9"/>
<feature type="compositionally biased region" description="Acidic residues" evidence="1">
    <location>
        <begin position="592"/>
        <end position="609"/>
    </location>
</feature>
<dbReference type="EMBL" id="PJQD01000113">
    <property type="protein sequence ID" value="POY70586.1"/>
    <property type="molecule type" value="Genomic_DNA"/>
</dbReference>
<feature type="region of interest" description="Disordered" evidence="1">
    <location>
        <begin position="27"/>
        <end position="58"/>
    </location>
</feature>
<reference evidence="2 3" key="1">
    <citation type="journal article" date="2018" name="Front. Microbiol.">
        <title>Prospects for Fungal Bioremediation of Acidic Radioactive Waste Sites: Characterization and Genome Sequence of Rhodotorula taiwanensis MD1149.</title>
        <authorList>
            <person name="Tkavc R."/>
            <person name="Matrosova V.Y."/>
            <person name="Grichenko O.E."/>
            <person name="Gostincar C."/>
            <person name="Volpe R.P."/>
            <person name="Klimenkova P."/>
            <person name="Gaidamakova E.K."/>
            <person name="Zhou C.E."/>
            <person name="Stewart B.J."/>
            <person name="Lyman M.G."/>
            <person name="Malfatti S.A."/>
            <person name="Rubinfeld B."/>
            <person name="Courtot M."/>
            <person name="Singh J."/>
            <person name="Dalgard C.L."/>
            <person name="Hamilton T."/>
            <person name="Frey K.G."/>
            <person name="Gunde-Cimerman N."/>
            <person name="Dugan L."/>
            <person name="Daly M.J."/>
        </authorList>
    </citation>
    <scope>NUCLEOTIDE SEQUENCE [LARGE SCALE GENOMIC DNA]</scope>
    <source>
        <strain evidence="2 3">MD1149</strain>
    </source>
</reference>
<sequence length="663" mass="67883">MRSLRSSLSAGRSGCVDGSAAAAVARDENKAVATSRSPAPPLVDDASSWTRSTPDKIAQTGKLSDRIAKLGLGTPPNAGGAAVPTSPSPDSVRTGAVTRVSDKISRFQANAEHRPLLPEGGSFAFAPAKPRVSTGSARERYADDKQRVVSLGGGRAPVPIAVVTPRSASTSSSPRIGTPEPAPVGTPPLLSRSSCTASGKDARPEPVPERAASDDDDVSREGGEETPVASPSVSAAGLVGLTDRPDAFSLNSLSAEPRTPGAMSVSSMRVETGSIASEGRDGNPATLDLSQSDALSDSPLSSPIVSGLTIPASTSGSVSSADGIPPSLAPVALDGCGDLAKGLVQKARALSRSGSTVSFSSMTVEAPTEDVANMSLISNEDGPGTPTTKEPASDEASGSAEGNTNEPRAQTPATEAPTDAERLERTREELAQYEGEKSDPPVKSPFAPPSGQQEGQQTDHGEPVEPPLLEEPAEVPREPASSYQQVVEPERKASPIPDVKCSDCGQDVPLLDLADHTCAKGEVAPSSVSPPPVPTYTNDAAAPTSDRPDPDVPGEPMEDDLLDPNATSHATPAAYSGKGPKLDAFVPQTDDLVPEDVLDMYGDEAEEEDAQHATAASEAAAGEPGLPRSGSIDSPLPGKYYTSDDEDHGEPGSATIVRSSSQQ</sequence>
<feature type="compositionally biased region" description="Low complexity" evidence="1">
    <location>
        <begin position="612"/>
        <end position="621"/>
    </location>
</feature>
<gene>
    <name evidence="2" type="ORF">BMF94_6364</name>
</gene>
<evidence type="ECO:0000256" key="1">
    <source>
        <dbReference type="SAM" id="MobiDB-lite"/>
    </source>
</evidence>
<dbReference type="OrthoDB" id="2528304at2759"/>